<keyword evidence="1" id="KW-0732">Signal</keyword>
<dbReference type="Pfam" id="PF13715">
    <property type="entry name" value="CarbopepD_reg_2"/>
    <property type="match status" value="1"/>
</dbReference>
<reference evidence="2 3" key="1">
    <citation type="submission" date="2020-04" db="EMBL/GenBank/DDBJ databases">
        <title>Genome sequencing of novel species.</title>
        <authorList>
            <person name="Heo J."/>
            <person name="Kim S.-J."/>
            <person name="Kim J.-S."/>
            <person name="Hong S.-B."/>
            <person name="Kwon S.-W."/>
        </authorList>
    </citation>
    <scope>NUCLEOTIDE SEQUENCE [LARGE SCALE GENOMIC DNA]</scope>
    <source>
        <strain evidence="2 3">CJU-R4</strain>
    </source>
</reference>
<keyword evidence="2" id="KW-0675">Receptor</keyword>
<keyword evidence="3" id="KW-1185">Reference proteome</keyword>
<feature type="signal peptide" evidence="1">
    <location>
        <begin position="1"/>
        <end position="18"/>
    </location>
</feature>
<evidence type="ECO:0000313" key="2">
    <source>
        <dbReference type="EMBL" id="QJD77277.1"/>
    </source>
</evidence>
<dbReference type="SUPFAM" id="SSF49464">
    <property type="entry name" value="Carboxypeptidase regulatory domain-like"/>
    <property type="match status" value="1"/>
</dbReference>
<evidence type="ECO:0000256" key="1">
    <source>
        <dbReference type="SAM" id="SignalP"/>
    </source>
</evidence>
<dbReference type="EMBL" id="CP051677">
    <property type="protein sequence ID" value="QJD77277.1"/>
    <property type="molecule type" value="Genomic_DNA"/>
</dbReference>
<sequence>MNRIALLFPCLLAFTASAQTVLTGRVTDQKGHGLPGANVMLRGTYDGTSTDSTGAFRFSTSRKDTATLFVSYIGYEPDTREITIGPGPTTIRLNESANELNTVVVTAGVFEASDSKRMTMLKPMDIVTTAGAGADITSVMNLLPGTQRVGDQTGLFVRGGSGEEAKVVIDGMIVQNPFFSQSPNLQSRGRFQPFMFKGTSFSTGGYSAQYGQALSSVLLLNTTDQNQNEGLGVSINLANTGLNYDHATANASISATAHYGNLKPLFALVPQNIDWTHVPEFGGGSLTYRLQTSKTGMLKLYSMYSNSQTGLNFVDPGSESGKTAFNQQNRNFFTTSTYTDSWGNGTWQLLSGLSYSHDTDATAYGTQDFGRGTDRLQGRFVLTRALGGKLGNQLLFGTEGNRVTYRNAVSGTAYSLVDAYGAVFFESQVYAGRKLAIQSGVRGEYSSAINRFNLAPRISMAYKTGLYSQVSLAYGQFYQTPDYRYLYRNTTLSYERADHLILNYQLIKNKRTFRIETYYKNYAQLVREFTGPNMTLGPYDANPYRFPWGQTNSTGYGYAKGFDLFWRDQATIKGLDYWITYSFVDSKRLFQQFPTLATPSFISNHNIALIGKRYFEKISTNMGLTYTISTGRPYYNPTNPVFMADRTPTVTNLSFMASHLTHIGKNLTILYASVDNILNTRNVYTYLYTPARADGPAPTRYAVGPASYRSFFVGGIVMLSRKAKVNAREL</sequence>
<dbReference type="SUPFAM" id="SSF56935">
    <property type="entry name" value="Porins"/>
    <property type="match status" value="1"/>
</dbReference>
<proteinExistence type="predicted"/>
<dbReference type="InterPro" id="IPR008969">
    <property type="entry name" value="CarboxyPept-like_regulatory"/>
</dbReference>
<gene>
    <name evidence="2" type="ORF">HH216_01715</name>
</gene>
<dbReference type="KEGG" id="srho:HH216_01715"/>
<dbReference type="RefSeq" id="WP_169549220.1">
    <property type="nucleotide sequence ID" value="NZ_CP051677.1"/>
</dbReference>
<dbReference type="Gene3D" id="2.170.130.10">
    <property type="entry name" value="TonB-dependent receptor, plug domain"/>
    <property type="match status" value="1"/>
</dbReference>
<dbReference type="InterPro" id="IPR037066">
    <property type="entry name" value="Plug_dom_sf"/>
</dbReference>
<evidence type="ECO:0000313" key="3">
    <source>
        <dbReference type="Proteomes" id="UP000501128"/>
    </source>
</evidence>
<dbReference type="Proteomes" id="UP000501128">
    <property type="component" value="Chromosome"/>
</dbReference>
<accession>A0A7L5DMI4</accession>
<dbReference type="AlphaFoldDB" id="A0A7L5DMI4"/>
<protein>
    <submittedName>
        <fullName evidence="2">TonB-dependent receptor</fullName>
    </submittedName>
</protein>
<organism evidence="2 3">
    <name type="scientific">Spirosoma rhododendri</name>
    <dbReference type="NCBI Taxonomy" id="2728024"/>
    <lineage>
        <taxon>Bacteria</taxon>
        <taxon>Pseudomonadati</taxon>
        <taxon>Bacteroidota</taxon>
        <taxon>Cytophagia</taxon>
        <taxon>Cytophagales</taxon>
        <taxon>Cytophagaceae</taxon>
        <taxon>Spirosoma</taxon>
    </lineage>
</organism>
<dbReference type="Gene3D" id="2.60.40.1120">
    <property type="entry name" value="Carboxypeptidase-like, regulatory domain"/>
    <property type="match status" value="1"/>
</dbReference>
<feature type="chain" id="PRO_5029466673" evidence="1">
    <location>
        <begin position="19"/>
        <end position="730"/>
    </location>
</feature>
<name>A0A7L5DMI4_9BACT</name>